<dbReference type="InterPro" id="IPR053183">
    <property type="entry name" value="ASL1"/>
</dbReference>
<dbReference type="PANTHER" id="PTHR34154:SF10">
    <property type="entry name" value="ASL1-LIKE GLYCOSYL HYDROLASE CATALYTIC DOMAIN-CONTAINING PROTEIN"/>
    <property type="match status" value="1"/>
</dbReference>
<dbReference type="SUPFAM" id="SSF51445">
    <property type="entry name" value="(Trans)glycosidases"/>
    <property type="match status" value="1"/>
</dbReference>
<dbReference type="PANTHER" id="PTHR34154">
    <property type="entry name" value="ALKALI-SENSITIVE LINKAGE PROTEIN 1"/>
    <property type="match status" value="1"/>
</dbReference>
<accession>A0A9Q0ARK9</accession>
<feature type="compositionally biased region" description="Low complexity" evidence="1">
    <location>
        <begin position="132"/>
        <end position="152"/>
    </location>
</feature>
<evidence type="ECO:0000313" key="3">
    <source>
        <dbReference type="EMBL" id="KAI1873446.1"/>
    </source>
</evidence>
<evidence type="ECO:0000259" key="2">
    <source>
        <dbReference type="Pfam" id="PF11790"/>
    </source>
</evidence>
<sequence length="391" mass="41006">MFTKYIVPAALCATNLVEASSRHRHMHKRDYIATEVEIVTDYVTVTVYEGEEGAATAAAADKSFYAASRPSTTSIVVPEASTSASVVVAPSVVAEPAASSPTTLATSVVVAPSSVQTEAAAVPTTYAPNPVTTTEAATSSTSTAAATTSVSSGGSGSTSGKRGLAYNSASLVSSILSVGSSKFDWCYDWGFNSGGLTADITYIPMLWGPTHYTSAWDTAAEKAISDNVGALFSFNECDNAGQANLAAADAANYHQQYLNPYKGRISIGAPSITSSASAGQGLDWLSAFMTACSGNCAVDFINLHWYGPGGQEGATEFLAFLDKAHEQFSLPVWVTEFAATSGDETEFMTYALEQLDTNSAYNYVQKYSYFYTDTLFSGTTLTSLGQTYATA</sequence>
<reference evidence="3" key="1">
    <citation type="submission" date="2021-03" db="EMBL/GenBank/DDBJ databases">
        <title>Revisited historic fungal species revealed as producer of novel bioactive compounds through whole genome sequencing and comparative genomics.</title>
        <authorList>
            <person name="Vignolle G.A."/>
            <person name="Hochenegger N."/>
            <person name="Mach R.L."/>
            <person name="Mach-Aigner A.R."/>
            <person name="Javad Rahimi M."/>
            <person name="Salim K.A."/>
            <person name="Chan C.M."/>
            <person name="Lim L.B.L."/>
            <person name="Cai F."/>
            <person name="Druzhinina I.S."/>
            <person name="U'Ren J.M."/>
            <person name="Derntl C."/>
        </authorList>
    </citation>
    <scope>NUCLEOTIDE SEQUENCE</scope>
    <source>
        <strain evidence="3">TUCIM 5799</strain>
    </source>
</reference>
<dbReference type="Pfam" id="PF11790">
    <property type="entry name" value="Glyco_hydro_cc"/>
    <property type="match status" value="1"/>
</dbReference>
<organism evidence="3 4">
    <name type="scientific">Neoarthrinium moseri</name>
    <dbReference type="NCBI Taxonomy" id="1658444"/>
    <lineage>
        <taxon>Eukaryota</taxon>
        <taxon>Fungi</taxon>
        <taxon>Dikarya</taxon>
        <taxon>Ascomycota</taxon>
        <taxon>Pezizomycotina</taxon>
        <taxon>Sordariomycetes</taxon>
        <taxon>Xylariomycetidae</taxon>
        <taxon>Amphisphaeriales</taxon>
        <taxon>Apiosporaceae</taxon>
        <taxon>Neoarthrinium</taxon>
    </lineage>
</organism>
<feature type="region of interest" description="Disordered" evidence="1">
    <location>
        <begin position="126"/>
        <end position="160"/>
    </location>
</feature>
<name>A0A9Q0ARK9_9PEZI</name>
<dbReference type="GO" id="GO:0009277">
    <property type="term" value="C:fungal-type cell wall"/>
    <property type="evidence" value="ECO:0007669"/>
    <property type="project" value="TreeGrafter"/>
</dbReference>
<proteinExistence type="predicted"/>
<evidence type="ECO:0000256" key="1">
    <source>
        <dbReference type="SAM" id="MobiDB-lite"/>
    </source>
</evidence>
<gene>
    <name evidence="3" type="ORF">JX265_005068</name>
</gene>
<comment type="caution">
    <text evidence="3">The sequence shown here is derived from an EMBL/GenBank/DDBJ whole genome shotgun (WGS) entry which is preliminary data.</text>
</comment>
<dbReference type="InterPro" id="IPR017853">
    <property type="entry name" value="GH"/>
</dbReference>
<protein>
    <recommendedName>
        <fullName evidence="2">Asl1-like glycosyl hydrolase catalytic domain-containing protein</fullName>
    </recommendedName>
</protein>
<dbReference type="InterPro" id="IPR024655">
    <property type="entry name" value="Asl1_glyco_hydro_catalytic"/>
</dbReference>
<dbReference type="AlphaFoldDB" id="A0A9Q0ARK9"/>
<dbReference type="GO" id="GO:0071966">
    <property type="term" value="P:fungal-type cell wall polysaccharide metabolic process"/>
    <property type="evidence" value="ECO:0007669"/>
    <property type="project" value="TreeGrafter"/>
</dbReference>
<keyword evidence="4" id="KW-1185">Reference proteome</keyword>
<dbReference type="Gene3D" id="3.20.20.80">
    <property type="entry name" value="Glycosidases"/>
    <property type="match status" value="1"/>
</dbReference>
<dbReference type="EMBL" id="JAFIMR010000010">
    <property type="protein sequence ID" value="KAI1873446.1"/>
    <property type="molecule type" value="Genomic_DNA"/>
</dbReference>
<evidence type="ECO:0000313" key="4">
    <source>
        <dbReference type="Proteomes" id="UP000829685"/>
    </source>
</evidence>
<dbReference type="Proteomes" id="UP000829685">
    <property type="component" value="Unassembled WGS sequence"/>
</dbReference>
<feature type="domain" description="Asl1-like glycosyl hydrolase catalytic" evidence="2">
    <location>
        <begin position="163"/>
        <end position="388"/>
    </location>
</feature>